<reference evidence="3 4" key="1">
    <citation type="journal article" date="2016" name="Nat. Commun.">
        <title>Thousands of microbial genomes shed light on interconnected biogeochemical processes in an aquifer system.</title>
        <authorList>
            <person name="Anantharaman K."/>
            <person name="Brown C.T."/>
            <person name="Hug L.A."/>
            <person name="Sharon I."/>
            <person name="Castelle C.J."/>
            <person name="Probst A.J."/>
            <person name="Thomas B.C."/>
            <person name="Singh A."/>
            <person name="Wilkins M.J."/>
            <person name="Karaoz U."/>
            <person name="Brodie E.L."/>
            <person name="Williams K.H."/>
            <person name="Hubbard S.S."/>
            <person name="Banfield J.F."/>
        </authorList>
    </citation>
    <scope>NUCLEOTIDE SEQUENCE [LARGE SCALE GENOMIC DNA]</scope>
</reference>
<dbReference type="AlphaFoldDB" id="A0A1F6DYN2"/>
<proteinExistence type="predicted"/>
<protein>
    <recommendedName>
        <fullName evidence="2">Gfo/Idh/MocA-like oxidoreductase N-terminal domain-containing protein</fullName>
    </recommendedName>
</protein>
<dbReference type="STRING" id="1798497.A3D71_00530"/>
<feature type="domain" description="Gfo/Idh/MocA-like oxidoreductase N-terminal" evidence="2">
    <location>
        <begin position="7"/>
        <end position="116"/>
    </location>
</feature>
<accession>A0A1F6DYN2</accession>
<gene>
    <name evidence="3" type="ORF">A3D71_00530</name>
</gene>
<dbReference type="Proteomes" id="UP000177652">
    <property type="component" value="Unassembled WGS sequence"/>
</dbReference>
<dbReference type="InterPro" id="IPR036291">
    <property type="entry name" value="NAD(P)-bd_dom_sf"/>
</dbReference>
<sequence>MEQKRLKTAIIGVGRWGKNVAREFDAASELVYFASKTSDPALPHARRATVEEICADQAIEAVAIATPVPTHAEIVRKALEAGKHVFCEKPLTETSAEAHALAQLAAEKNRILMTGYVFLYHPVYDQLKILVRDKAIKRVECVWRKYGAFTDSIENALLTHHLSIAYDLLGMPDAGSLLYREGSPRSGDHIEIRLEYPSCQFVSEIDRLSQEKTHTIAVTLEDGKILTWDDTQLRRGEELLFEGAGTSLAQEIKVFLEAAGGGMAPRTGGDFGARVLEIHEMLKNSRS</sequence>
<evidence type="ECO:0000256" key="1">
    <source>
        <dbReference type="ARBA" id="ARBA00023002"/>
    </source>
</evidence>
<dbReference type="Pfam" id="PF01408">
    <property type="entry name" value="GFO_IDH_MocA"/>
    <property type="match status" value="1"/>
</dbReference>
<evidence type="ECO:0000313" key="4">
    <source>
        <dbReference type="Proteomes" id="UP000177652"/>
    </source>
</evidence>
<dbReference type="Gene3D" id="3.40.50.720">
    <property type="entry name" value="NAD(P)-binding Rossmann-like Domain"/>
    <property type="match status" value="1"/>
</dbReference>
<dbReference type="PANTHER" id="PTHR43818:SF11">
    <property type="entry name" value="BCDNA.GH03377"/>
    <property type="match status" value="1"/>
</dbReference>
<evidence type="ECO:0000313" key="3">
    <source>
        <dbReference type="EMBL" id="OGG66521.1"/>
    </source>
</evidence>
<dbReference type="InterPro" id="IPR000683">
    <property type="entry name" value="Gfo/Idh/MocA-like_OxRdtase_N"/>
</dbReference>
<dbReference type="SUPFAM" id="SSF51735">
    <property type="entry name" value="NAD(P)-binding Rossmann-fold domains"/>
    <property type="match status" value="1"/>
</dbReference>
<dbReference type="GO" id="GO:0016491">
    <property type="term" value="F:oxidoreductase activity"/>
    <property type="evidence" value="ECO:0007669"/>
    <property type="project" value="UniProtKB-KW"/>
</dbReference>
<organism evidence="3 4">
    <name type="scientific">Candidatus Kaiserbacteria bacterium RIFCSPHIGHO2_02_FULL_55_20</name>
    <dbReference type="NCBI Taxonomy" id="1798497"/>
    <lineage>
        <taxon>Bacteria</taxon>
        <taxon>Candidatus Kaiseribacteriota</taxon>
    </lineage>
</organism>
<dbReference type="InterPro" id="IPR050463">
    <property type="entry name" value="Gfo/Idh/MocA_oxidrdct_glycsds"/>
</dbReference>
<name>A0A1F6DYN2_9BACT</name>
<dbReference type="EMBL" id="MFLK01000004">
    <property type="protein sequence ID" value="OGG66521.1"/>
    <property type="molecule type" value="Genomic_DNA"/>
</dbReference>
<keyword evidence="1" id="KW-0560">Oxidoreductase</keyword>
<dbReference type="GO" id="GO:0000166">
    <property type="term" value="F:nucleotide binding"/>
    <property type="evidence" value="ECO:0007669"/>
    <property type="project" value="InterPro"/>
</dbReference>
<dbReference type="Gene3D" id="3.30.360.10">
    <property type="entry name" value="Dihydrodipicolinate Reductase, domain 2"/>
    <property type="match status" value="1"/>
</dbReference>
<comment type="caution">
    <text evidence="3">The sequence shown here is derived from an EMBL/GenBank/DDBJ whole genome shotgun (WGS) entry which is preliminary data.</text>
</comment>
<evidence type="ECO:0000259" key="2">
    <source>
        <dbReference type="Pfam" id="PF01408"/>
    </source>
</evidence>
<dbReference type="PANTHER" id="PTHR43818">
    <property type="entry name" value="BCDNA.GH03377"/>
    <property type="match status" value="1"/>
</dbReference>